<dbReference type="RefSeq" id="WP_092035781.1">
    <property type="nucleotide sequence ID" value="NZ_FOOK01000003.1"/>
</dbReference>
<dbReference type="SUPFAM" id="SSF140663">
    <property type="entry name" value="TTHA0068-like"/>
    <property type="match status" value="1"/>
</dbReference>
<dbReference type="PANTHER" id="PTHR34796">
    <property type="entry name" value="EXPRESSED PROTEIN"/>
    <property type="match status" value="1"/>
</dbReference>
<evidence type="ECO:0000313" key="1">
    <source>
        <dbReference type="EMBL" id="SFF71851.1"/>
    </source>
</evidence>
<protein>
    <recommendedName>
        <fullName evidence="3">DUF309 domain-containing protein</fullName>
    </recommendedName>
</protein>
<keyword evidence="2" id="KW-1185">Reference proteome</keyword>
<dbReference type="PANTHER" id="PTHR34796:SF1">
    <property type="entry name" value="EXPRESSED PROTEIN"/>
    <property type="match status" value="1"/>
</dbReference>
<dbReference type="Pfam" id="PF03745">
    <property type="entry name" value="DUF309"/>
    <property type="match status" value="1"/>
</dbReference>
<dbReference type="OrthoDB" id="165483at2"/>
<name>A0A1I2L3H7_9BACL</name>
<evidence type="ECO:0000313" key="2">
    <source>
        <dbReference type="Proteomes" id="UP000198661"/>
    </source>
</evidence>
<sequence>MESPRNEYPDQYVRFLVYFNIDRDYYECHEVMEELWLEEGRDPFYQGLLQVAVGLFHFRRENISGARKLFASALSKLRPYPERYMGIDLGRLRKDVEAHLKRLESYERTPFPYYDLNISIIDRDLRNRIHKGGA</sequence>
<dbReference type="Proteomes" id="UP000198661">
    <property type="component" value="Unassembled WGS sequence"/>
</dbReference>
<dbReference type="STRING" id="201973.SAMN04488025_103145"/>
<evidence type="ECO:0008006" key="3">
    <source>
        <dbReference type="Google" id="ProtNLM"/>
    </source>
</evidence>
<organism evidence="1 2">
    <name type="scientific">Planifilum fulgidum</name>
    <dbReference type="NCBI Taxonomy" id="201973"/>
    <lineage>
        <taxon>Bacteria</taxon>
        <taxon>Bacillati</taxon>
        <taxon>Bacillota</taxon>
        <taxon>Bacilli</taxon>
        <taxon>Bacillales</taxon>
        <taxon>Thermoactinomycetaceae</taxon>
        <taxon>Planifilum</taxon>
    </lineage>
</organism>
<dbReference type="EMBL" id="FOOK01000003">
    <property type="protein sequence ID" value="SFF71851.1"/>
    <property type="molecule type" value="Genomic_DNA"/>
</dbReference>
<accession>A0A1I2L3H7</accession>
<gene>
    <name evidence="1" type="ORF">SAMN04488025_103145</name>
</gene>
<dbReference type="Gene3D" id="1.10.3450.10">
    <property type="entry name" value="TTHA0068-like"/>
    <property type="match status" value="1"/>
</dbReference>
<dbReference type="InterPro" id="IPR023203">
    <property type="entry name" value="TTHA0068_sf"/>
</dbReference>
<reference evidence="1 2" key="1">
    <citation type="submission" date="2016-10" db="EMBL/GenBank/DDBJ databases">
        <authorList>
            <person name="de Groot N.N."/>
        </authorList>
    </citation>
    <scope>NUCLEOTIDE SEQUENCE [LARGE SCALE GENOMIC DNA]</scope>
    <source>
        <strain evidence="1 2">DSM 44945</strain>
    </source>
</reference>
<dbReference type="AlphaFoldDB" id="A0A1I2L3H7"/>
<dbReference type="InterPro" id="IPR005500">
    <property type="entry name" value="DUF309"/>
</dbReference>
<proteinExistence type="predicted"/>